<accession>A0AA38X6U3</accession>
<dbReference type="Proteomes" id="UP001172673">
    <property type="component" value="Unassembled WGS sequence"/>
</dbReference>
<proteinExistence type="predicted"/>
<dbReference type="Gene3D" id="3.80.10.10">
    <property type="entry name" value="Ribonuclease Inhibitor"/>
    <property type="match status" value="1"/>
</dbReference>
<dbReference type="InterPro" id="IPR032675">
    <property type="entry name" value="LRR_dom_sf"/>
</dbReference>
<keyword evidence="2" id="KW-1185">Reference proteome</keyword>
<reference evidence="1" key="1">
    <citation type="submission" date="2022-10" db="EMBL/GenBank/DDBJ databases">
        <title>Culturing micro-colonial fungi from biological soil crusts in the Mojave desert and describing Neophaeococcomyces mojavensis, and introducing the new genera and species Taxawa tesnikishii.</title>
        <authorList>
            <person name="Kurbessoian T."/>
            <person name="Stajich J.E."/>
        </authorList>
    </citation>
    <scope>NUCLEOTIDE SEQUENCE</scope>
    <source>
        <strain evidence="1">TK_41</strain>
    </source>
</reference>
<gene>
    <name evidence="1" type="ORF">H2200_008014</name>
</gene>
<dbReference type="AlphaFoldDB" id="A0AA38X6U3"/>
<dbReference type="EMBL" id="JAPDRK010000011">
    <property type="protein sequence ID" value="KAJ9607935.1"/>
    <property type="molecule type" value="Genomic_DNA"/>
</dbReference>
<protein>
    <submittedName>
        <fullName evidence="1">Uncharacterized protein</fullName>
    </submittedName>
</protein>
<evidence type="ECO:0000313" key="1">
    <source>
        <dbReference type="EMBL" id="KAJ9607935.1"/>
    </source>
</evidence>
<dbReference type="SUPFAM" id="SSF52047">
    <property type="entry name" value="RNI-like"/>
    <property type="match status" value="1"/>
</dbReference>
<evidence type="ECO:0000313" key="2">
    <source>
        <dbReference type="Proteomes" id="UP001172673"/>
    </source>
</evidence>
<sequence>MLGRVLFEKITIVPHFYFLEKFIYTFQRSRLRDHVRQVLIDFCWVGQLFSKAALRDAGSERPHAGSVNTLEEYNNFYKRGQEANVSSLESAMLATTLTLTTNVEVVEVDFEGDLDRPGRFDFEGTRWPIPPPIYVNLLESLGADTVDLRQKNIEPIWHAPDRLHRSLATALGTSVPKLRNLILHRFDPFAVQGDADSTTNFAFHGYSATMFLQALSRISHLDMRLSDDDDLEDPLSFSKCVASMLQKAFHLSSLRLHSYETFTCRWDVIGVDVCDISRSILARWIGPEMRRGAFPALKSLWLQNLDLTTKEIEDFLTVQCPQLRHLTIQNCVLLPEIIRLGDECRPCWVAVLKNLKRKLALESIDLRGFLTNLGRQHWHILEHIQDEELDSWGRLGPWNESQPELLSHLDDDKEVIDAVSAKTGIKPRFVEWFLDKEAPDGSCPLNVFEIAPNEKDVVRSDMVLQAATRYGSWTLESPRQSVGRCSE</sequence>
<name>A0AA38X6U3_9EURO</name>
<organism evidence="1 2">
    <name type="scientific">Cladophialophora chaetospira</name>
    <dbReference type="NCBI Taxonomy" id="386627"/>
    <lineage>
        <taxon>Eukaryota</taxon>
        <taxon>Fungi</taxon>
        <taxon>Dikarya</taxon>
        <taxon>Ascomycota</taxon>
        <taxon>Pezizomycotina</taxon>
        <taxon>Eurotiomycetes</taxon>
        <taxon>Chaetothyriomycetidae</taxon>
        <taxon>Chaetothyriales</taxon>
        <taxon>Herpotrichiellaceae</taxon>
        <taxon>Cladophialophora</taxon>
    </lineage>
</organism>
<comment type="caution">
    <text evidence="1">The sequence shown here is derived from an EMBL/GenBank/DDBJ whole genome shotgun (WGS) entry which is preliminary data.</text>
</comment>